<evidence type="ECO:0000259" key="2">
    <source>
        <dbReference type="Pfam" id="PF00505"/>
    </source>
</evidence>
<reference evidence="3" key="1">
    <citation type="submission" date="2021-06" db="EMBL/GenBank/DDBJ databases">
        <authorList>
            <person name="Kallberg Y."/>
            <person name="Tangrot J."/>
            <person name="Rosling A."/>
        </authorList>
    </citation>
    <scope>NUCLEOTIDE SEQUENCE</scope>
    <source>
        <strain evidence="3">87-6 pot B 2015</strain>
    </source>
</reference>
<evidence type="ECO:0000313" key="4">
    <source>
        <dbReference type="Proteomes" id="UP000789375"/>
    </source>
</evidence>
<name>A0A9N9F6I2_FUNMO</name>
<dbReference type="Gene3D" id="1.10.30.10">
    <property type="entry name" value="High mobility group box domain"/>
    <property type="match status" value="1"/>
</dbReference>
<proteinExistence type="predicted"/>
<evidence type="ECO:0000256" key="1">
    <source>
        <dbReference type="SAM" id="MobiDB-lite"/>
    </source>
</evidence>
<keyword evidence="4" id="KW-1185">Reference proteome</keyword>
<evidence type="ECO:0000313" key="3">
    <source>
        <dbReference type="EMBL" id="CAG8512969.1"/>
    </source>
</evidence>
<dbReference type="Proteomes" id="UP000789375">
    <property type="component" value="Unassembled WGS sequence"/>
</dbReference>
<organism evidence="3 4">
    <name type="scientific">Funneliformis mosseae</name>
    <name type="common">Endomycorrhizal fungus</name>
    <name type="synonym">Glomus mosseae</name>
    <dbReference type="NCBI Taxonomy" id="27381"/>
    <lineage>
        <taxon>Eukaryota</taxon>
        <taxon>Fungi</taxon>
        <taxon>Fungi incertae sedis</taxon>
        <taxon>Mucoromycota</taxon>
        <taxon>Glomeromycotina</taxon>
        <taxon>Glomeromycetes</taxon>
        <taxon>Glomerales</taxon>
        <taxon>Glomeraceae</taxon>
        <taxon>Funneliformis</taxon>
    </lineage>
</organism>
<feature type="compositionally biased region" description="Polar residues" evidence="1">
    <location>
        <begin position="144"/>
        <end position="161"/>
    </location>
</feature>
<protein>
    <submittedName>
        <fullName evidence="3">9133_t:CDS:1</fullName>
    </submittedName>
</protein>
<sequence>MTLTPTTRTNMSSFIENINAQRETVFVYESANTTAHETVPIPSIIIPFPPPINPEDLVGQKKDGEVPSRAPNAFLIYRRVYVKELQAQNYAFKMTDVSSMASASWKREPEYVKNEYWRIAGEAKTMLTTTRQKALSFSRRKWRINNSNSRTPKARVNSTSKSSRKKQSNNTNAPKPSQPLPTVPKNHFIQPLDISHSTTICPNQNTIDECQLLSPSFAFTMADVDSYLFATNGRDLIWTQSLVSEVLAYSDGESSSTSTEEIFKRPNVTSTFSILHPIVSYKQSMYAWHYQMFYNNIPFINNDVNNLNLRPYTVKSTGTRPISEVKPLMAQSVLRLGTTWEYWVP</sequence>
<accession>A0A9N9F6I2</accession>
<dbReference type="SUPFAM" id="SSF47095">
    <property type="entry name" value="HMG-box"/>
    <property type="match status" value="1"/>
</dbReference>
<dbReference type="InterPro" id="IPR036910">
    <property type="entry name" value="HMG_box_dom_sf"/>
</dbReference>
<feature type="domain" description="HMG box" evidence="2">
    <location>
        <begin position="67"/>
        <end position="125"/>
    </location>
</feature>
<feature type="region of interest" description="Disordered" evidence="1">
    <location>
        <begin position="138"/>
        <end position="184"/>
    </location>
</feature>
<dbReference type="InterPro" id="IPR009071">
    <property type="entry name" value="HMG_box_dom"/>
</dbReference>
<dbReference type="Pfam" id="PF00505">
    <property type="entry name" value="HMG_box"/>
    <property type="match status" value="1"/>
</dbReference>
<dbReference type="EMBL" id="CAJVPP010000798">
    <property type="protein sequence ID" value="CAG8512969.1"/>
    <property type="molecule type" value="Genomic_DNA"/>
</dbReference>
<gene>
    <name evidence="3" type="ORF">FMOSSE_LOCUS4636</name>
</gene>
<dbReference type="AlphaFoldDB" id="A0A9N9F6I2"/>
<comment type="caution">
    <text evidence="3">The sequence shown here is derived from an EMBL/GenBank/DDBJ whole genome shotgun (WGS) entry which is preliminary data.</text>
</comment>